<keyword evidence="2" id="KW-1185">Reference proteome</keyword>
<evidence type="ECO:0000313" key="1">
    <source>
        <dbReference type="EMBL" id="MFD2797774.1"/>
    </source>
</evidence>
<evidence type="ECO:0008006" key="3">
    <source>
        <dbReference type="Google" id="ProtNLM"/>
    </source>
</evidence>
<dbReference type="RefSeq" id="WP_377386934.1">
    <property type="nucleotide sequence ID" value="NZ_JBHSAN010000008.1"/>
</dbReference>
<evidence type="ECO:0000313" key="2">
    <source>
        <dbReference type="Proteomes" id="UP001597478"/>
    </source>
</evidence>
<sequence length="110" mass="11342">MLVEVETAWPAAVALARRLPDEGAEVVYAGVLHTRAEVMTTVDEEDADVLVLAGASGGHRAFVDGIGAVHPGLHVLPFSGGGVDGGAWTVAEWVTRSAICATYASSEAVR</sequence>
<organism evidence="1 2">
    <name type="scientific">Prauserella oleivorans</name>
    <dbReference type="NCBI Taxonomy" id="1478153"/>
    <lineage>
        <taxon>Bacteria</taxon>
        <taxon>Bacillati</taxon>
        <taxon>Actinomycetota</taxon>
        <taxon>Actinomycetes</taxon>
        <taxon>Pseudonocardiales</taxon>
        <taxon>Pseudonocardiaceae</taxon>
        <taxon>Prauserella</taxon>
    </lineage>
</organism>
<accession>A0ABW5W3K2</accession>
<proteinExistence type="predicted"/>
<dbReference type="EMBL" id="JBHUOF010000001">
    <property type="protein sequence ID" value="MFD2797774.1"/>
    <property type="molecule type" value="Genomic_DNA"/>
</dbReference>
<dbReference type="InterPro" id="IPR036724">
    <property type="entry name" value="Cobalamin-bd_sf"/>
</dbReference>
<reference evidence="2" key="1">
    <citation type="journal article" date="2019" name="Int. J. Syst. Evol. Microbiol.">
        <title>The Global Catalogue of Microorganisms (GCM) 10K type strain sequencing project: providing services to taxonomists for standard genome sequencing and annotation.</title>
        <authorList>
            <consortium name="The Broad Institute Genomics Platform"/>
            <consortium name="The Broad Institute Genome Sequencing Center for Infectious Disease"/>
            <person name="Wu L."/>
            <person name="Ma J."/>
        </authorList>
    </citation>
    <scope>NUCLEOTIDE SEQUENCE [LARGE SCALE GENOMIC DNA]</scope>
    <source>
        <strain evidence="2">IBRC-M 10906</strain>
    </source>
</reference>
<dbReference type="Proteomes" id="UP001597478">
    <property type="component" value="Unassembled WGS sequence"/>
</dbReference>
<dbReference type="SUPFAM" id="SSF52242">
    <property type="entry name" value="Cobalamin (vitamin B12)-binding domain"/>
    <property type="match status" value="1"/>
</dbReference>
<dbReference type="Gene3D" id="3.40.50.280">
    <property type="entry name" value="Cobalamin-binding domain"/>
    <property type="match status" value="1"/>
</dbReference>
<protein>
    <recommendedName>
        <fullName evidence="3">B12-binding domain-containing protein</fullName>
    </recommendedName>
</protein>
<gene>
    <name evidence="1" type="ORF">ACFS2C_00005</name>
</gene>
<name>A0ABW5W3K2_9PSEU</name>
<comment type="caution">
    <text evidence="1">The sequence shown here is derived from an EMBL/GenBank/DDBJ whole genome shotgun (WGS) entry which is preliminary data.</text>
</comment>